<keyword evidence="1 2" id="KW-0129">CBS domain</keyword>
<evidence type="ECO:0000313" key="5">
    <source>
        <dbReference type="Proteomes" id="UP000229112"/>
    </source>
</evidence>
<dbReference type="AlphaFoldDB" id="A0A2M6WJW4"/>
<dbReference type="InterPro" id="IPR051257">
    <property type="entry name" value="Diverse_CBS-Domain"/>
</dbReference>
<dbReference type="PANTHER" id="PTHR43080:SF2">
    <property type="entry name" value="CBS DOMAIN-CONTAINING PROTEIN"/>
    <property type="match status" value="1"/>
</dbReference>
<dbReference type="InterPro" id="IPR000644">
    <property type="entry name" value="CBS_dom"/>
</dbReference>
<proteinExistence type="predicted"/>
<dbReference type="PROSITE" id="PS51371">
    <property type="entry name" value="CBS"/>
    <property type="match status" value="2"/>
</dbReference>
<dbReference type="Proteomes" id="UP000229112">
    <property type="component" value="Unassembled WGS sequence"/>
</dbReference>
<dbReference type="Pfam" id="PF00571">
    <property type="entry name" value="CBS"/>
    <property type="match status" value="2"/>
</dbReference>
<accession>A0A2M6WJW4</accession>
<dbReference type="PANTHER" id="PTHR43080">
    <property type="entry name" value="CBS DOMAIN-CONTAINING PROTEIN CBSX3, MITOCHONDRIAL"/>
    <property type="match status" value="1"/>
</dbReference>
<dbReference type="SUPFAM" id="SSF54631">
    <property type="entry name" value="CBS-domain pair"/>
    <property type="match status" value="1"/>
</dbReference>
<comment type="caution">
    <text evidence="4">The sequence shown here is derived from an EMBL/GenBank/DDBJ whole genome shotgun (WGS) entry which is preliminary data.</text>
</comment>
<feature type="domain" description="CBS" evidence="3">
    <location>
        <begin position="9"/>
        <end position="66"/>
    </location>
</feature>
<sequence length="153" mass="17222">MSKTIKDLMTKSVISVTAETNLIEASKLLTKNHFNGIPVVDKENKLVGLITEYDLITSETAMHLPTLQLVLDKIPVFSKDKGDFKKKTSQIKEMRVLDVMNSNPLTLLDSATLEETLKTFQDHHRVNPVIVVNDKNQLVGVVSRFDLVKLLHI</sequence>
<reference evidence="5" key="1">
    <citation type="submission" date="2017-09" db="EMBL/GenBank/DDBJ databases">
        <title>Depth-based differentiation of microbial function through sediment-hosted aquifers and enrichment of novel symbionts in the deep terrestrial subsurface.</title>
        <authorList>
            <person name="Probst A.J."/>
            <person name="Ladd B."/>
            <person name="Jarett J.K."/>
            <person name="Geller-Mcgrath D.E."/>
            <person name="Sieber C.M.K."/>
            <person name="Emerson J.B."/>
            <person name="Anantharaman K."/>
            <person name="Thomas B.C."/>
            <person name="Malmstrom R."/>
            <person name="Stieglmeier M."/>
            <person name="Klingl A."/>
            <person name="Woyke T."/>
            <person name="Ryan C.M."/>
            <person name="Banfield J.F."/>
        </authorList>
    </citation>
    <scope>NUCLEOTIDE SEQUENCE [LARGE SCALE GENOMIC DNA]</scope>
</reference>
<name>A0A2M6WJW4_9BACT</name>
<dbReference type="EMBL" id="PFAY01000013">
    <property type="protein sequence ID" value="PIT93080.1"/>
    <property type="molecule type" value="Genomic_DNA"/>
</dbReference>
<evidence type="ECO:0000256" key="2">
    <source>
        <dbReference type="PROSITE-ProRule" id="PRU00703"/>
    </source>
</evidence>
<evidence type="ECO:0000313" key="4">
    <source>
        <dbReference type="EMBL" id="PIT93080.1"/>
    </source>
</evidence>
<protein>
    <recommendedName>
        <fullName evidence="3">CBS domain-containing protein</fullName>
    </recommendedName>
</protein>
<organism evidence="4 5">
    <name type="scientific">Candidatus Harrisonbacteria bacterium CG10_big_fil_rev_8_21_14_0_10_38_8</name>
    <dbReference type="NCBI Taxonomy" id="1974582"/>
    <lineage>
        <taxon>Bacteria</taxon>
        <taxon>Candidatus Harrisoniibacteriota</taxon>
    </lineage>
</organism>
<dbReference type="InterPro" id="IPR046342">
    <property type="entry name" value="CBS_dom_sf"/>
</dbReference>
<dbReference type="Gene3D" id="3.10.580.10">
    <property type="entry name" value="CBS-domain"/>
    <property type="match status" value="1"/>
</dbReference>
<gene>
    <name evidence="4" type="ORF">COU06_01880</name>
</gene>
<evidence type="ECO:0000259" key="3">
    <source>
        <dbReference type="PROSITE" id="PS51371"/>
    </source>
</evidence>
<dbReference type="SMART" id="SM00116">
    <property type="entry name" value="CBS"/>
    <property type="match status" value="2"/>
</dbReference>
<evidence type="ECO:0000256" key="1">
    <source>
        <dbReference type="ARBA" id="ARBA00023122"/>
    </source>
</evidence>
<feature type="domain" description="CBS" evidence="3">
    <location>
        <begin position="100"/>
        <end position="153"/>
    </location>
</feature>